<keyword evidence="11" id="KW-0460">Magnesium</keyword>
<evidence type="ECO:0000256" key="1">
    <source>
        <dbReference type="ARBA" id="ARBA00000624"/>
    </source>
</evidence>
<evidence type="ECO:0000256" key="4">
    <source>
        <dbReference type="ARBA" id="ARBA00008319"/>
    </source>
</evidence>
<comment type="function">
    <text evidence="18">Catalyzes the oxidation of 3-carboxy-2-hydroxy-4-methylpentanoate (3-isopropylmalate) to 3-carboxy-4-methyl-2-oxopentanoate. The product decarboxylates to 4-methyl-2 oxopentanoate.</text>
</comment>
<dbReference type="FunFam" id="3.40.718.10:FF:000006">
    <property type="entry name" value="3-isopropylmalate dehydrogenase"/>
    <property type="match status" value="1"/>
</dbReference>
<dbReference type="InterPro" id="IPR019818">
    <property type="entry name" value="IsoCit/isopropylmalate_DH_CS"/>
</dbReference>
<dbReference type="AlphaFoldDB" id="A0A916K886"/>
<dbReference type="PANTHER" id="PTHR42979">
    <property type="entry name" value="3-ISOPROPYLMALATE DEHYDROGENASE"/>
    <property type="match status" value="1"/>
</dbReference>
<reference evidence="20" key="1">
    <citation type="submission" date="2021-06" db="EMBL/GenBank/DDBJ databases">
        <authorList>
            <person name="Criscuolo A."/>
        </authorList>
    </citation>
    <scope>NUCLEOTIDE SEQUENCE</scope>
    <source>
        <strain evidence="20">CIP111600</strain>
    </source>
</reference>
<comment type="similarity">
    <text evidence="4">Belongs to the isocitrate and isopropylmalate dehydrogenases family. LeuB type 1 subfamily.</text>
</comment>
<evidence type="ECO:0000256" key="18">
    <source>
        <dbReference type="RuleBase" id="RU004445"/>
    </source>
</evidence>
<evidence type="ECO:0000256" key="2">
    <source>
        <dbReference type="ARBA" id="ARBA00001936"/>
    </source>
</evidence>
<keyword evidence="13 18" id="KW-0520">NAD</keyword>
<evidence type="ECO:0000313" key="21">
    <source>
        <dbReference type="Proteomes" id="UP000693672"/>
    </source>
</evidence>
<dbReference type="SMART" id="SM01329">
    <property type="entry name" value="Iso_dh"/>
    <property type="match status" value="1"/>
</dbReference>
<organism evidence="20 21">
    <name type="scientific">Paenibacillus solanacearum</name>
    <dbReference type="NCBI Taxonomy" id="2048548"/>
    <lineage>
        <taxon>Bacteria</taxon>
        <taxon>Bacillati</taxon>
        <taxon>Bacillota</taxon>
        <taxon>Bacilli</taxon>
        <taxon>Bacillales</taxon>
        <taxon>Paenibacillaceae</taxon>
        <taxon>Paenibacillus</taxon>
    </lineage>
</organism>
<accession>A0A916K886</accession>
<protein>
    <recommendedName>
        <fullName evidence="7 16">3-isopropylmalate dehydrogenase</fullName>
        <ecNumber evidence="6 16">1.1.1.85</ecNumber>
    </recommendedName>
</protein>
<dbReference type="InterPro" id="IPR004429">
    <property type="entry name" value="Isopropylmalate_DH"/>
</dbReference>
<dbReference type="GO" id="GO:0051287">
    <property type="term" value="F:NAD binding"/>
    <property type="evidence" value="ECO:0007669"/>
    <property type="project" value="InterPro"/>
</dbReference>
<evidence type="ECO:0000256" key="3">
    <source>
        <dbReference type="ARBA" id="ARBA00004762"/>
    </source>
</evidence>
<feature type="domain" description="Isopropylmalate dehydrogenase-like" evidence="19">
    <location>
        <begin position="5"/>
        <end position="358"/>
    </location>
</feature>
<evidence type="ECO:0000256" key="14">
    <source>
        <dbReference type="ARBA" id="ARBA00023211"/>
    </source>
</evidence>
<dbReference type="GO" id="GO:0005829">
    <property type="term" value="C:cytosol"/>
    <property type="evidence" value="ECO:0007669"/>
    <property type="project" value="TreeGrafter"/>
</dbReference>
<comment type="pathway">
    <text evidence="3 18">Amino-acid biosynthesis; L-leucine biosynthesis; L-leucine from 3-methyl-2-oxobutanoate: step 3/4.</text>
</comment>
<dbReference type="NCBIfam" id="TIGR00169">
    <property type="entry name" value="leuB"/>
    <property type="match status" value="1"/>
</dbReference>
<evidence type="ECO:0000256" key="16">
    <source>
        <dbReference type="NCBIfam" id="TIGR00169"/>
    </source>
</evidence>
<evidence type="ECO:0000256" key="17">
    <source>
        <dbReference type="RuleBase" id="RU004443"/>
    </source>
</evidence>
<comment type="caution">
    <text evidence="20">The sequence shown here is derived from an EMBL/GenBank/DDBJ whole genome shotgun (WGS) entry which is preliminary data.</text>
</comment>
<evidence type="ECO:0000256" key="12">
    <source>
        <dbReference type="ARBA" id="ARBA00023002"/>
    </source>
</evidence>
<keyword evidence="12 17" id="KW-0560">Oxidoreductase</keyword>
<dbReference type="PANTHER" id="PTHR42979:SF1">
    <property type="entry name" value="3-ISOPROPYLMALATE DEHYDROGENASE"/>
    <property type="match status" value="1"/>
</dbReference>
<dbReference type="RefSeq" id="WP_218094391.1">
    <property type="nucleotide sequence ID" value="NZ_CAJVAS010000027.1"/>
</dbReference>
<dbReference type="Proteomes" id="UP000693672">
    <property type="component" value="Unassembled WGS sequence"/>
</dbReference>
<proteinExistence type="inferred from homology"/>
<evidence type="ECO:0000256" key="13">
    <source>
        <dbReference type="ARBA" id="ARBA00023027"/>
    </source>
</evidence>
<comment type="catalytic activity">
    <reaction evidence="1 18">
        <text>(2R,3S)-3-isopropylmalate + NAD(+) = 4-methyl-2-oxopentanoate + CO2 + NADH</text>
        <dbReference type="Rhea" id="RHEA:32271"/>
        <dbReference type="ChEBI" id="CHEBI:16526"/>
        <dbReference type="ChEBI" id="CHEBI:17865"/>
        <dbReference type="ChEBI" id="CHEBI:35121"/>
        <dbReference type="ChEBI" id="CHEBI:57540"/>
        <dbReference type="ChEBI" id="CHEBI:57945"/>
        <dbReference type="EC" id="1.1.1.85"/>
    </reaction>
</comment>
<dbReference type="InterPro" id="IPR024084">
    <property type="entry name" value="IsoPropMal-DH-like_dom"/>
</dbReference>
<comment type="cofactor">
    <cofactor evidence="2">
        <name>Mn(2+)</name>
        <dbReference type="ChEBI" id="CHEBI:29035"/>
    </cofactor>
</comment>
<keyword evidence="8 18" id="KW-0432">Leucine biosynthesis</keyword>
<evidence type="ECO:0000256" key="7">
    <source>
        <dbReference type="ARBA" id="ARBA00019276"/>
    </source>
</evidence>
<dbReference type="Pfam" id="PF00180">
    <property type="entry name" value="Iso_dh"/>
    <property type="match status" value="1"/>
</dbReference>
<keyword evidence="14" id="KW-0464">Manganese</keyword>
<dbReference type="EC" id="1.1.1.85" evidence="6 16"/>
<evidence type="ECO:0000259" key="19">
    <source>
        <dbReference type="SMART" id="SM01329"/>
    </source>
</evidence>
<dbReference type="GO" id="GO:0009098">
    <property type="term" value="P:L-leucine biosynthetic process"/>
    <property type="evidence" value="ECO:0007669"/>
    <property type="project" value="UniProtKB-UniRule"/>
</dbReference>
<evidence type="ECO:0000313" key="20">
    <source>
        <dbReference type="EMBL" id="CAG7644347.1"/>
    </source>
</evidence>
<evidence type="ECO:0000256" key="15">
    <source>
        <dbReference type="ARBA" id="ARBA00023304"/>
    </source>
</evidence>
<keyword evidence="21" id="KW-1185">Reference proteome</keyword>
<sequence length="367" mass="40071">MDMKRIGVLEGDYIGPEIMKEALRVLRAAGEHTQLAFDIVPLEAGGQAYDKYGCHLPASTLRLAETCDALLKGPFGGPPEALASPKWSGVEQEAILPLRQHFGLYTNLRETKVFDSLLDLSPVKGHVVKGVDLLIVRELISGIYFGEKQARVVEGERVYSDVEAYAESEIRRIAIRAFEYAKSRRNKVTLVAKSNVLKSSVLWREVVAETAASYSEVDLDYMHVDNAAMQLIINPRQFDVILTSNLFGDILSDEASVLSGSIGLFPSASLGDGPFGLYEPIHGSAPGIAGRQIANPISAILCAALMLRYTFGEEALAVRIEHAVRRTLELGYRTRDLFREGADDPAKLLGTAQMGEAIAGALQERLP</sequence>
<evidence type="ECO:0000256" key="8">
    <source>
        <dbReference type="ARBA" id="ARBA00022430"/>
    </source>
</evidence>
<evidence type="ECO:0000256" key="5">
    <source>
        <dbReference type="ARBA" id="ARBA00011738"/>
    </source>
</evidence>
<keyword evidence="15 18" id="KW-0100">Branched-chain amino acid biosynthesis</keyword>
<dbReference type="EMBL" id="CAJVAS010000027">
    <property type="protein sequence ID" value="CAG7644347.1"/>
    <property type="molecule type" value="Genomic_DNA"/>
</dbReference>
<dbReference type="GO" id="GO:0003862">
    <property type="term" value="F:3-isopropylmalate dehydrogenase activity"/>
    <property type="evidence" value="ECO:0007669"/>
    <property type="project" value="UniProtKB-UniRule"/>
</dbReference>
<evidence type="ECO:0000256" key="6">
    <source>
        <dbReference type="ARBA" id="ARBA00013101"/>
    </source>
</evidence>
<evidence type="ECO:0000256" key="11">
    <source>
        <dbReference type="ARBA" id="ARBA00022842"/>
    </source>
</evidence>
<name>A0A916K886_9BACL</name>
<dbReference type="GO" id="GO:0000287">
    <property type="term" value="F:magnesium ion binding"/>
    <property type="evidence" value="ECO:0007669"/>
    <property type="project" value="InterPro"/>
</dbReference>
<comment type="cofactor">
    <cofactor evidence="18">
        <name>Mg(2+)</name>
        <dbReference type="ChEBI" id="CHEBI:18420"/>
    </cofactor>
    <cofactor evidence="18">
        <name>Mn(2+)</name>
        <dbReference type="ChEBI" id="CHEBI:29035"/>
    </cofactor>
    <text evidence="18">Binds 1 Mg(2+) or Mn(2+) ion per subunit.</text>
</comment>
<gene>
    <name evidence="20" type="primary">leuB_2</name>
    <name evidence="20" type="ORF">PAESOLCIP111_04673</name>
</gene>
<evidence type="ECO:0000256" key="9">
    <source>
        <dbReference type="ARBA" id="ARBA00022605"/>
    </source>
</evidence>
<evidence type="ECO:0000256" key="10">
    <source>
        <dbReference type="ARBA" id="ARBA00022723"/>
    </source>
</evidence>
<dbReference type="PROSITE" id="PS00470">
    <property type="entry name" value="IDH_IMDH"/>
    <property type="match status" value="1"/>
</dbReference>
<keyword evidence="10 18" id="KW-0479">Metal-binding</keyword>
<keyword evidence="9" id="KW-0028">Amino-acid biosynthesis</keyword>
<comment type="subunit">
    <text evidence="5 18">Homodimer.</text>
</comment>